<evidence type="ECO:0000313" key="7">
    <source>
        <dbReference type="Proteomes" id="UP000750711"/>
    </source>
</evidence>
<proteinExistence type="inferred from homology"/>
<comment type="similarity">
    <text evidence="1 4">Belongs to the inositol phosphokinase (IPK) family.</text>
</comment>
<dbReference type="GO" id="GO:0008440">
    <property type="term" value="F:inositol-1,4,5-trisphosphate 3-kinase activity"/>
    <property type="evidence" value="ECO:0007669"/>
    <property type="project" value="TreeGrafter"/>
</dbReference>
<accession>A0A9P8LJP0</accession>
<dbReference type="AlphaFoldDB" id="A0A9P8LJP0"/>
<dbReference type="GO" id="GO:0032958">
    <property type="term" value="P:inositol phosphate biosynthetic process"/>
    <property type="evidence" value="ECO:0007669"/>
    <property type="project" value="InterPro"/>
</dbReference>
<keyword evidence="2 4" id="KW-0808">Transferase</keyword>
<dbReference type="PANTHER" id="PTHR12400">
    <property type="entry name" value="INOSITOL POLYPHOSPHATE KINASE"/>
    <property type="match status" value="1"/>
</dbReference>
<dbReference type="GO" id="GO:0000824">
    <property type="term" value="F:inositol-1,4,5,6-tetrakisphosphate 3-kinase activity"/>
    <property type="evidence" value="ECO:0007669"/>
    <property type="project" value="TreeGrafter"/>
</dbReference>
<dbReference type="GO" id="GO:0046854">
    <property type="term" value="P:phosphatidylinositol phosphate biosynthetic process"/>
    <property type="evidence" value="ECO:0007669"/>
    <property type="project" value="TreeGrafter"/>
</dbReference>
<evidence type="ECO:0000256" key="1">
    <source>
        <dbReference type="ARBA" id="ARBA00007374"/>
    </source>
</evidence>
<evidence type="ECO:0000256" key="4">
    <source>
        <dbReference type="RuleBase" id="RU363090"/>
    </source>
</evidence>
<dbReference type="InterPro" id="IPR038286">
    <property type="entry name" value="IPK_sf"/>
</dbReference>
<evidence type="ECO:0000256" key="5">
    <source>
        <dbReference type="SAM" id="MobiDB-lite"/>
    </source>
</evidence>
<keyword evidence="7" id="KW-1185">Reference proteome</keyword>
<comment type="caution">
    <text evidence="6">The sequence shown here is derived from an EMBL/GenBank/DDBJ whole genome shotgun (WGS) entry which is preliminary data.</text>
</comment>
<gene>
    <name evidence="6" type="ORF">GP486_000029</name>
</gene>
<dbReference type="EC" id="2.7.-.-" evidence="4"/>
<evidence type="ECO:0000256" key="2">
    <source>
        <dbReference type="ARBA" id="ARBA00022679"/>
    </source>
</evidence>
<feature type="compositionally biased region" description="Low complexity" evidence="5">
    <location>
        <begin position="86"/>
        <end position="100"/>
    </location>
</feature>
<feature type="region of interest" description="Disordered" evidence="5">
    <location>
        <begin position="275"/>
        <end position="300"/>
    </location>
</feature>
<reference evidence="6" key="1">
    <citation type="submission" date="2021-03" db="EMBL/GenBank/DDBJ databases">
        <title>Comparative genomics and phylogenomic investigation of the class Geoglossomycetes provide insights into ecological specialization and systematics.</title>
        <authorList>
            <person name="Melie T."/>
            <person name="Pirro S."/>
            <person name="Miller A.N."/>
            <person name="Quandt A."/>
        </authorList>
    </citation>
    <scope>NUCLEOTIDE SEQUENCE</scope>
    <source>
        <strain evidence="6">CAQ_001_2017</strain>
    </source>
</reference>
<dbReference type="GO" id="GO:0005737">
    <property type="term" value="C:cytoplasm"/>
    <property type="evidence" value="ECO:0007669"/>
    <property type="project" value="TreeGrafter"/>
</dbReference>
<protein>
    <recommendedName>
        <fullName evidence="4">Kinase</fullName>
        <ecNumber evidence="4">2.7.-.-</ecNumber>
    </recommendedName>
</protein>
<dbReference type="Proteomes" id="UP000750711">
    <property type="component" value="Unassembled WGS sequence"/>
</dbReference>
<evidence type="ECO:0000256" key="3">
    <source>
        <dbReference type="ARBA" id="ARBA00022777"/>
    </source>
</evidence>
<dbReference type="SUPFAM" id="SSF56104">
    <property type="entry name" value="SAICAR synthase-like"/>
    <property type="match status" value="1"/>
</dbReference>
<name>A0A9P8LJP0_9PEZI</name>
<organism evidence="6 7">
    <name type="scientific">Trichoglossum hirsutum</name>
    <dbReference type="NCBI Taxonomy" id="265104"/>
    <lineage>
        <taxon>Eukaryota</taxon>
        <taxon>Fungi</taxon>
        <taxon>Dikarya</taxon>
        <taxon>Ascomycota</taxon>
        <taxon>Pezizomycotina</taxon>
        <taxon>Geoglossomycetes</taxon>
        <taxon>Geoglossales</taxon>
        <taxon>Geoglossaceae</taxon>
        <taxon>Trichoglossum</taxon>
    </lineage>
</organism>
<evidence type="ECO:0000313" key="6">
    <source>
        <dbReference type="EMBL" id="KAH0569273.1"/>
    </source>
</evidence>
<feature type="region of interest" description="Disordered" evidence="5">
    <location>
        <begin position="86"/>
        <end position="109"/>
    </location>
</feature>
<dbReference type="EMBL" id="JAGHQM010000001">
    <property type="protein sequence ID" value="KAH0569273.1"/>
    <property type="molecule type" value="Genomic_DNA"/>
</dbReference>
<dbReference type="InterPro" id="IPR005522">
    <property type="entry name" value="IPK"/>
</dbReference>
<dbReference type="PANTHER" id="PTHR12400:SF103">
    <property type="entry name" value="INOSITOL POLYPHOSPHATE MULTIKINASE"/>
    <property type="match status" value="1"/>
</dbReference>
<dbReference type="Pfam" id="PF03770">
    <property type="entry name" value="IPK"/>
    <property type="match status" value="1"/>
</dbReference>
<dbReference type="Gene3D" id="3.30.470.160">
    <property type="entry name" value="Inositol polyphosphate kinase"/>
    <property type="match status" value="1"/>
</dbReference>
<keyword evidence="3 4" id="KW-0418">Kinase</keyword>
<dbReference type="GO" id="GO:0005634">
    <property type="term" value="C:nucleus"/>
    <property type="evidence" value="ECO:0007669"/>
    <property type="project" value="TreeGrafter"/>
</dbReference>
<sequence length="347" mass="36645">MARAPLSESDLVVFGDAAAGHDGVLSDASGSVVVKPCTATEIAFYESAAMHPAFAAYMPTYMGTLKLSSSGTVDETATAAAAAAASQPAGSATASGTASALSPDDPGPLRGKKLETGLSIVLENIASPFKKPNILDVKLGAQLWDDSASLQKRERLDKVAAETTSKSLGFRMAGMKVWQGAGEQKDPLVDATGYRVYNKFYGRKFSADSVIEGFREFLFVPAAGIDDDLGRTMVNILLKQVEGIQKVLEAEEIRMYSASILFVYEGDGEALRRALEEEKSRTSGTAQPDEGDRGGDDDEGEGDVAKAYAVKLIDFAHATWTPGLGSDENALQGVRSTAKILGDLARM</sequence>